<feature type="binding site" description="axial binding residue" evidence="10">
    <location>
        <position position="452"/>
    </location>
    <ligand>
        <name>heme</name>
        <dbReference type="ChEBI" id="CHEBI:30413"/>
    </ligand>
    <ligandPart>
        <name>Fe</name>
        <dbReference type="ChEBI" id="CHEBI:18248"/>
    </ligandPart>
</feature>
<reference evidence="13" key="1">
    <citation type="journal article" date="2019" name="bioRxiv">
        <title>The Genome of the Zebra Mussel, Dreissena polymorpha: A Resource for Invasive Species Research.</title>
        <authorList>
            <person name="McCartney M.A."/>
            <person name="Auch B."/>
            <person name="Kono T."/>
            <person name="Mallez S."/>
            <person name="Zhang Y."/>
            <person name="Obille A."/>
            <person name="Becker A."/>
            <person name="Abrahante J.E."/>
            <person name="Garbe J."/>
            <person name="Badalamenti J.P."/>
            <person name="Herman A."/>
            <person name="Mangelson H."/>
            <person name="Liachko I."/>
            <person name="Sullivan S."/>
            <person name="Sone E.D."/>
            <person name="Koren S."/>
            <person name="Silverstein K.A.T."/>
            <person name="Beckman K.B."/>
            <person name="Gohl D.M."/>
        </authorList>
    </citation>
    <scope>NUCLEOTIDE SEQUENCE</scope>
    <source>
        <strain evidence="13">Duluth1</strain>
        <tissue evidence="13">Whole animal</tissue>
    </source>
</reference>
<evidence type="ECO:0000256" key="2">
    <source>
        <dbReference type="ARBA" id="ARBA00004406"/>
    </source>
</evidence>
<evidence type="ECO:0000256" key="8">
    <source>
        <dbReference type="ARBA" id="ARBA00023004"/>
    </source>
</evidence>
<protein>
    <recommendedName>
        <fullName evidence="15">Cytochrome P450</fullName>
    </recommendedName>
</protein>
<dbReference type="InterPro" id="IPR050705">
    <property type="entry name" value="Cytochrome_P450_3A"/>
</dbReference>
<dbReference type="SUPFAM" id="SSF48264">
    <property type="entry name" value="Cytochrome P450"/>
    <property type="match status" value="1"/>
</dbReference>
<organism evidence="13 14">
    <name type="scientific">Dreissena polymorpha</name>
    <name type="common">Zebra mussel</name>
    <name type="synonym">Mytilus polymorpha</name>
    <dbReference type="NCBI Taxonomy" id="45954"/>
    <lineage>
        <taxon>Eukaryota</taxon>
        <taxon>Metazoa</taxon>
        <taxon>Spiralia</taxon>
        <taxon>Lophotrochozoa</taxon>
        <taxon>Mollusca</taxon>
        <taxon>Bivalvia</taxon>
        <taxon>Autobranchia</taxon>
        <taxon>Heteroconchia</taxon>
        <taxon>Euheterodonta</taxon>
        <taxon>Imparidentia</taxon>
        <taxon>Neoheterodontei</taxon>
        <taxon>Myida</taxon>
        <taxon>Dreissenoidea</taxon>
        <taxon>Dreissenidae</taxon>
        <taxon>Dreissena</taxon>
    </lineage>
</organism>
<dbReference type="GO" id="GO:0020037">
    <property type="term" value="F:heme binding"/>
    <property type="evidence" value="ECO:0007669"/>
    <property type="project" value="InterPro"/>
</dbReference>
<dbReference type="AlphaFoldDB" id="A0A9D4EJP3"/>
<dbReference type="FunFam" id="1.10.630.10:FF:000042">
    <property type="entry name" value="Cytochrome P450"/>
    <property type="match status" value="1"/>
</dbReference>
<dbReference type="Gene3D" id="1.10.630.10">
    <property type="entry name" value="Cytochrome P450"/>
    <property type="match status" value="1"/>
</dbReference>
<dbReference type="CDD" id="cd11055">
    <property type="entry name" value="CYP3A-like"/>
    <property type="match status" value="1"/>
</dbReference>
<name>A0A9D4EJP3_DREPO</name>
<dbReference type="EMBL" id="JAIWYP010000008">
    <property type="protein sequence ID" value="KAH3781015.1"/>
    <property type="molecule type" value="Genomic_DNA"/>
</dbReference>
<comment type="similarity">
    <text evidence="3 11">Belongs to the cytochrome P450 family.</text>
</comment>
<keyword evidence="6" id="KW-0256">Endoplasmic reticulum</keyword>
<evidence type="ECO:0000256" key="3">
    <source>
        <dbReference type="ARBA" id="ARBA00010617"/>
    </source>
</evidence>
<keyword evidence="6" id="KW-0492">Microsome</keyword>
<dbReference type="GO" id="GO:0005789">
    <property type="term" value="C:endoplasmic reticulum membrane"/>
    <property type="evidence" value="ECO:0007669"/>
    <property type="project" value="UniProtKB-SubCell"/>
</dbReference>
<dbReference type="PRINTS" id="PR00385">
    <property type="entry name" value="P450"/>
</dbReference>
<evidence type="ECO:0000256" key="1">
    <source>
        <dbReference type="ARBA" id="ARBA00004174"/>
    </source>
</evidence>
<evidence type="ECO:0000313" key="14">
    <source>
        <dbReference type="Proteomes" id="UP000828390"/>
    </source>
</evidence>
<dbReference type="PROSITE" id="PS00086">
    <property type="entry name" value="CYTOCHROME_P450"/>
    <property type="match status" value="1"/>
</dbReference>
<keyword evidence="12" id="KW-0812">Transmembrane</keyword>
<dbReference type="Proteomes" id="UP000828390">
    <property type="component" value="Unassembled WGS sequence"/>
</dbReference>
<evidence type="ECO:0000256" key="12">
    <source>
        <dbReference type="SAM" id="Phobius"/>
    </source>
</evidence>
<comment type="caution">
    <text evidence="13">The sequence shown here is derived from an EMBL/GenBank/DDBJ whole genome shotgun (WGS) entry which is preliminary data.</text>
</comment>
<feature type="transmembrane region" description="Helical" evidence="12">
    <location>
        <begin position="12"/>
        <end position="31"/>
    </location>
</feature>
<evidence type="ECO:0000256" key="4">
    <source>
        <dbReference type="ARBA" id="ARBA00022617"/>
    </source>
</evidence>
<dbReference type="PRINTS" id="PR00463">
    <property type="entry name" value="EP450I"/>
</dbReference>
<keyword evidence="7 11" id="KW-0560">Oxidoreductase</keyword>
<accession>A0A9D4EJP3</accession>
<keyword evidence="8 10" id="KW-0408">Iron</keyword>
<evidence type="ECO:0000256" key="9">
    <source>
        <dbReference type="ARBA" id="ARBA00043906"/>
    </source>
</evidence>
<comment type="subcellular location">
    <subcellularLocation>
        <location evidence="2">Endoplasmic reticulum membrane</location>
        <topology evidence="2">Peripheral membrane protein</topology>
    </subcellularLocation>
    <subcellularLocation>
        <location evidence="1">Microsome membrane</location>
        <topology evidence="1">Peripheral membrane protein</topology>
    </subcellularLocation>
</comment>
<dbReference type="InterPro" id="IPR001128">
    <property type="entry name" value="Cyt_P450"/>
</dbReference>
<dbReference type="GO" id="GO:0008395">
    <property type="term" value="F:steroid hydroxylase activity"/>
    <property type="evidence" value="ECO:0007669"/>
    <property type="project" value="TreeGrafter"/>
</dbReference>
<keyword evidence="11" id="KW-0503">Monooxygenase</keyword>
<dbReference type="Pfam" id="PF00067">
    <property type="entry name" value="p450"/>
    <property type="match status" value="1"/>
</dbReference>
<keyword evidence="14" id="KW-1185">Reference proteome</keyword>
<dbReference type="GO" id="GO:0016705">
    <property type="term" value="F:oxidoreductase activity, acting on paired donors, with incorporation or reduction of molecular oxygen"/>
    <property type="evidence" value="ECO:0007669"/>
    <property type="project" value="InterPro"/>
</dbReference>
<evidence type="ECO:0000256" key="7">
    <source>
        <dbReference type="ARBA" id="ARBA00023002"/>
    </source>
</evidence>
<comment type="cofactor">
    <cofactor evidence="10">
        <name>heme</name>
        <dbReference type="ChEBI" id="CHEBI:30413"/>
    </cofactor>
</comment>
<keyword evidence="12" id="KW-0472">Membrane</keyword>
<proteinExistence type="inferred from homology"/>
<dbReference type="InterPro" id="IPR036396">
    <property type="entry name" value="Cyt_P450_sf"/>
</dbReference>
<evidence type="ECO:0000256" key="11">
    <source>
        <dbReference type="RuleBase" id="RU000461"/>
    </source>
</evidence>
<evidence type="ECO:0000256" key="6">
    <source>
        <dbReference type="ARBA" id="ARBA00022848"/>
    </source>
</evidence>
<gene>
    <name evidence="13" type="ORF">DPMN_158840</name>
</gene>
<reference evidence="13" key="2">
    <citation type="submission" date="2020-11" db="EMBL/GenBank/DDBJ databases">
        <authorList>
            <person name="McCartney M.A."/>
            <person name="Auch B."/>
            <person name="Kono T."/>
            <person name="Mallez S."/>
            <person name="Becker A."/>
            <person name="Gohl D.M."/>
            <person name="Silverstein K.A.T."/>
            <person name="Koren S."/>
            <person name="Bechman K.B."/>
            <person name="Herman A."/>
            <person name="Abrahante J.E."/>
            <person name="Garbe J."/>
        </authorList>
    </citation>
    <scope>NUCLEOTIDE SEQUENCE</scope>
    <source>
        <strain evidence="13">Duluth1</strain>
        <tissue evidence="13">Whole animal</tissue>
    </source>
</reference>
<keyword evidence="4 10" id="KW-0349">Heme</keyword>
<dbReference type="InterPro" id="IPR017972">
    <property type="entry name" value="Cyt_P450_CS"/>
</dbReference>
<dbReference type="PANTHER" id="PTHR24302:SF15">
    <property type="entry name" value="FATTY-ACID PEROXYGENASE"/>
    <property type="match status" value="1"/>
</dbReference>
<evidence type="ECO:0000313" key="13">
    <source>
        <dbReference type="EMBL" id="KAH3781015.1"/>
    </source>
</evidence>
<keyword evidence="5 10" id="KW-0479">Metal-binding</keyword>
<evidence type="ECO:0000256" key="10">
    <source>
        <dbReference type="PIRSR" id="PIRSR602401-1"/>
    </source>
</evidence>
<evidence type="ECO:0000256" key="5">
    <source>
        <dbReference type="ARBA" id="ARBA00022723"/>
    </source>
</evidence>
<keyword evidence="12" id="KW-1133">Transmembrane helix</keyword>
<dbReference type="GO" id="GO:0005506">
    <property type="term" value="F:iron ion binding"/>
    <property type="evidence" value="ECO:0007669"/>
    <property type="project" value="InterPro"/>
</dbReference>
<comment type="function">
    <text evidence="9">Cytochromes P450 are a group of heme-thiolate monooxygenases. They oxidize a variety of structurally unrelated compounds, including steroids, fatty acids, and xenobiotics.</text>
</comment>
<evidence type="ECO:0008006" key="15">
    <source>
        <dbReference type="Google" id="ProtNLM"/>
    </source>
</evidence>
<dbReference type="PANTHER" id="PTHR24302">
    <property type="entry name" value="CYTOCHROME P450 FAMILY 3"/>
    <property type="match status" value="1"/>
</dbReference>
<dbReference type="InterPro" id="IPR002401">
    <property type="entry name" value="Cyt_P450_E_grp-I"/>
</dbReference>
<sequence>MAVDILGILTLPNWLCGVMATLLAVCLYTWYKQRLFHRLGIPTKKTVFLLGDFVDMVRGGFSYLGMDLYKRYGKVFGIYLGNVPALVISDPEIIKHIMVKDFDHFTDRPPFLKLTKFWKSAVSVAGGDEWRNIRHTISPTFTSGKMRSMTQFLQRSLDVFHDILDKQIKASPNGFDIDPTVRCYTMDVICSTGFGLDVRAQTNPDNPFIKYSKRFLETSPLGMPKFILYILFPDLADMFPRLFETSFMSKDIMDFFMTTTRSLFEDRKHSESKHKDLLQLMVNASNLAETEKISNSQRKGLTDEEILINSIIFMLAGYDTTAAGISWVLYELALNPEIQEKLVNAINDEIGESPLSYDNVFSLKYMDMVLSETLRIHSPATRLTRMPDRDTEISGIKIPKGMNCQFVTDILHFLDEYWEDPYTFNPERFAPENKDKINEYAYLPFGVGPRNCVGMRLAQLEVKMTVISMLRKYRIYKGSELKVPLPRSPYGLARPGAPVHLRFEPRGRNK</sequence>